<reference evidence="9 10" key="1">
    <citation type="submission" date="2014-12" db="EMBL/GenBank/DDBJ databases">
        <title>Draft genome sequence of Paenibacillus kamchatkensis strain B-2647.</title>
        <authorList>
            <person name="Karlyshev A.V."/>
            <person name="Kudryashova E.B."/>
        </authorList>
    </citation>
    <scope>NUCLEOTIDE SEQUENCE [LARGE SCALE GENOMIC DNA]</scope>
    <source>
        <strain evidence="9 10">VKM B-2647</strain>
    </source>
</reference>
<name>A0ABR5AG41_9BACL</name>
<evidence type="ECO:0000256" key="3">
    <source>
        <dbReference type="ARBA" id="ARBA00022475"/>
    </source>
</evidence>
<dbReference type="PANTHER" id="PTHR30151">
    <property type="entry name" value="ALKANE SULFONATE ABC TRANSPORTER-RELATED, MEMBRANE SUBUNIT"/>
    <property type="match status" value="1"/>
</dbReference>
<gene>
    <name evidence="9" type="ORF">SD70_16995</name>
</gene>
<sequence length="257" mass="28082">MKTGTSWWKRGWPPTAAVLLLLLAWQIGVQLSGIEKFKLPSPADIGREAVASFPRIWMHTEATLHISLIGFACGVAVGIGLALAMHMIAAVKSGLYPLLIISQNIHPAALGPLLMIWFGFLSPTPKIIVIALYCFFPVTVALTDALARTDRGMADYMRMIGASKAQLFRKLELPHALPSLFSGLKIAATYSIMGAVVAEFLGGDKGLGYYIQFSRNQFQTTRVFVALFVIIILAFIMFGIVALLEKMLIGWNQGRGE</sequence>
<feature type="domain" description="ABC transmembrane type-1" evidence="8">
    <location>
        <begin position="60"/>
        <end position="242"/>
    </location>
</feature>
<dbReference type="PROSITE" id="PS50928">
    <property type="entry name" value="ABC_TM1"/>
    <property type="match status" value="1"/>
</dbReference>
<accession>A0ABR5AG41</accession>
<feature type="transmembrane region" description="Helical" evidence="7">
    <location>
        <begin position="95"/>
        <end position="121"/>
    </location>
</feature>
<keyword evidence="5 7" id="KW-1133">Transmembrane helix</keyword>
<dbReference type="Pfam" id="PF00528">
    <property type="entry name" value="BPD_transp_1"/>
    <property type="match status" value="1"/>
</dbReference>
<keyword evidence="4 7" id="KW-0812">Transmembrane</keyword>
<evidence type="ECO:0000256" key="1">
    <source>
        <dbReference type="ARBA" id="ARBA00004651"/>
    </source>
</evidence>
<evidence type="ECO:0000256" key="6">
    <source>
        <dbReference type="ARBA" id="ARBA00023136"/>
    </source>
</evidence>
<evidence type="ECO:0000259" key="8">
    <source>
        <dbReference type="PROSITE" id="PS50928"/>
    </source>
</evidence>
<keyword evidence="3" id="KW-1003">Cell membrane</keyword>
<comment type="similarity">
    <text evidence="7">Belongs to the binding-protein-dependent transport system permease family.</text>
</comment>
<comment type="caution">
    <text evidence="9">The sequence shown here is derived from an EMBL/GenBank/DDBJ whole genome shotgun (WGS) entry which is preliminary data.</text>
</comment>
<evidence type="ECO:0000313" key="9">
    <source>
        <dbReference type="EMBL" id="KIL39920.1"/>
    </source>
</evidence>
<dbReference type="InterPro" id="IPR000515">
    <property type="entry name" value="MetI-like"/>
</dbReference>
<evidence type="ECO:0000256" key="4">
    <source>
        <dbReference type="ARBA" id="ARBA00022692"/>
    </source>
</evidence>
<keyword evidence="10" id="KW-1185">Reference proteome</keyword>
<dbReference type="Proteomes" id="UP000031967">
    <property type="component" value="Unassembled WGS sequence"/>
</dbReference>
<protein>
    <submittedName>
        <fullName evidence="9">Nitrate ABC transporter permease</fullName>
    </submittedName>
</protein>
<feature type="transmembrane region" description="Helical" evidence="7">
    <location>
        <begin position="62"/>
        <end position="83"/>
    </location>
</feature>
<dbReference type="EMBL" id="JXAK01000029">
    <property type="protein sequence ID" value="KIL39920.1"/>
    <property type="molecule type" value="Genomic_DNA"/>
</dbReference>
<dbReference type="RefSeq" id="WP_041048718.1">
    <property type="nucleotide sequence ID" value="NZ_JXAK01000029.1"/>
</dbReference>
<dbReference type="InterPro" id="IPR035906">
    <property type="entry name" value="MetI-like_sf"/>
</dbReference>
<dbReference type="PANTHER" id="PTHR30151:SF20">
    <property type="entry name" value="ABC TRANSPORTER PERMEASE PROTEIN HI_0355-RELATED"/>
    <property type="match status" value="1"/>
</dbReference>
<evidence type="ECO:0000313" key="10">
    <source>
        <dbReference type="Proteomes" id="UP000031967"/>
    </source>
</evidence>
<keyword evidence="2 7" id="KW-0813">Transport</keyword>
<proteinExistence type="inferred from homology"/>
<comment type="subcellular location">
    <subcellularLocation>
        <location evidence="1 7">Cell membrane</location>
        <topology evidence="1 7">Multi-pass membrane protein</topology>
    </subcellularLocation>
</comment>
<evidence type="ECO:0000256" key="5">
    <source>
        <dbReference type="ARBA" id="ARBA00022989"/>
    </source>
</evidence>
<feature type="transmembrane region" description="Helical" evidence="7">
    <location>
        <begin position="127"/>
        <end position="147"/>
    </location>
</feature>
<evidence type="ECO:0000256" key="2">
    <source>
        <dbReference type="ARBA" id="ARBA00022448"/>
    </source>
</evidence>
<organism evidence="9 10">
    <name type="scientific">Gordoniibacillus kamchatkensis</name>
    <dbReference type="NCBI Taxonomy" id="1590651"/>
    <lineage>
        <taxon>Bacteria</taxon>
        <taxon>Bacillati</taxon>
        <taxon>Bacillota</taxon>
        <taxon>Bacilli</taxon>
        <taxon>Bacillales</taxon>
        <taxon>Paenibacillaceae</taxon>
        <taxon>Gordoniibacillus</taxon>
    </lineage>
</organism>
<evidence type="ECO:0000256" key="7">
    <source>
        <dbReference type="RuleBase" id="RU363032"/>
    </source>
</evidence>
<dbReference type="Gene3D" id="1.10.3720.10">
    <property type="entry name" value="MetI-like"/>
    <property type="match status" value="1"/>
</dbReference>
<feature type="transmembrane region" description="Helical" evidence="7">
    <location>
        <begin position="223"/>
        <end position="244"/>
    </location>
</feature>
<dbReference type="CDD" id="cd06261">
    <property type="entry name" value="TM_PBP2"/>
    <property type="match status" value="1"/>
</dbReference>
<dbReference type="SUPFAM" id="SSF161098">
    <property type="entry name" value="MetI-like"/>
    <property type="match status" value="1"/>
</dbReference>
<keyword evidence="6 7" id="KW-0472">Membrane</keyword>